<evidence type="ECO:0008006" key="3">
    <source>
        <dbReference type="Google" id="ProtNLM"/>
    </source>
</evidence>
<reference evidence="1 2" key="1">
    <citation type="submission" date="2019-05" db="EMBL/GenBank/DDBJ databases">
        <title>A comparative analysis of the Nautiliaceae.</title>
        <authorList>
            <person name="Grosche A."/>
            <person name="Smedile F."/>
            <person name="Vetriani C."/>
        </authorList>
    </citation>
    <scope>NUCLEOTIDE SEQUENCE [LARGE SCALE GENOMIC DNA]</scope>
    <source>
        <strain evidence="1 2">TB-2</strain>
    </source>
</reference>
<sequence length="81" mass="9500">MTISIGELQKNISIIKNAKEPIIVIDKKSKKRIAVIEPIKDNDLDLFEELMSFEKKIDREYSRKDFEKIYSSHLKAKYGLN</sequence>
<evidence type="ECO:0000313" key="1">
    <source>
        <dbReference type="EMBL" id="QCT93786.1"/>
    </source>
</evidence>
<dbReference type="RefSeq" id="WP_138322777.1">
    <property type="nucleotide sequence ID" value="NZ_CP040463.1"/>
</dbReference>
<protein>
    <recommendedName>
        <fullName evidence="3">Antitoxin</fullName>
    </recommendedName>
</protein>
<organism evidence="1 2">
    <name type="scientific">Caminibacter mediatlanticus TB-2</name>
    <dbReference type="NCBI Taxonomy" id="391592"/>
    <lineage>
        <taxon>Bacteria</taxon>
        <taxon>Pseudomonadati</taxon>
        <taxon>Campylobacterota</taxon>
        <taxon>Epsilonproteobacteria</taxon>
        <taxon>Nautiliales</taxon>
        <taxon>Nautiliaceae</taxon>
        <taxon>Caminibacter</taxon>
    </lineage>
</organism>
<evidence type="ECO:0000313" key="2">
    <source>
        <dbReference type="Proteomes" id="UP000306825"/>
    </source>
</evidence>
<dbReference type="EMBL" id="CP040463">
    <property type="protein sequence ID" value="QCT93786.1"/>
    <property type="molecule type" value="Genomic_DNA"/>
</dbReference>
<accession>A0ABX5VAG9</accession>
<proteinExistence type="predicted"/>
<dbReference type="Proteomes" id="UP000306825">
    <property type="component" value="Chromosome"/>
</dbReference>
<keyword evidence="2" id="KW-1185">Reference proteome</keyword>
<gene>
    <name evidence="1" type="ORF">FE773_00905</name>
</gene>
<name>A0ABX5VAG9_9BACT</name>